<dbReference type="InterPro" id="IPR036271">
    <property type="entry name" value="Tet_transcr_reg_TetR-rel_C_sf"/>
</dbReference>
<keyword evidence="4" id="KW-0804">Transcription</keyword>
<dbReference type="EMBL" id="BAABEX010000028">
    <property type="protein sequence ID" value="GAA4427372.1"/>
    <property type="molecule type" value="Genomic_DNA"/>
</dbReference>
<dbReference type="PROSITE" id="PS50977">
    <property type="entry name" value="HTH_TETR_2"/>
    <property type="match status" value="1"/>
</dbReference>
<keyword evidence="3 5" id="KW-0238">DNA-binding</keyword>
<evidence type="ECO:0000313" key="8">
    <source>
        <dbReference type="Proteomes" id="UP001501788"/>
    </source>
</evidence>
<dbReference type="Gene3D" id="1.10.357.10">
    <property type="entry name" value="Tetracycline Repressor, domain 2"/>
    <property type="match status" value="1"/>
</dbReference>
<dbReference type="PRINTS" id="PR00455">
    <property type="entry name" value="HTHTETR"/>
</dbReference>
<accession>A0ABP8LFF4</accession>
<keyword evidence="2" id="KW-0805">Transcription regulation</keyword>
<dbReference type="Proteomes" id="UP001501788">
    <property type="component" value="Unassembled WGS sequence"/>
</dbReference>
<dbReference type="PROSITE" id="PS01081">
    <property type="entry name" value="HTH_TETR_1"/>
    <property type="match status" value="1"/>
</dbReference>
<keyword evidence="1" id="KW-0678">Repressor</keyword>
<evidence type="ECO:0000259" key="6">
    <source>
        <dbReference type="PROSITE" id="PS50977"/>
    </source>
</evidence>
<evidence type="ECO:0000313" key="7">
    <source>
        <dbReference type="EMBL" id="GAA4427372.1"/>
    </source>
</evidence>
<proteinExistence type="predicted"/>
<dbReference type="InterPro" id="IPR009057">
    <property type="entry name" value="Homeodomain-like_sf"/>
</dbReference>
<keyword evidence="8" id="KW-1185">Reference proteome</keyword>
<comment type="caution">
    <text evidence="7">The sequence shown here is derived from an EMBL/GenBank/DDBJ whole genome shotgun (WGS) entry which is preliminary data.</text>
</comment>
<dbReference type="InterPro" id="IPR001647">
    <property type="entry name" value="HTH_TetR"/>
</dbReference>
<feature type="domain" description="HTH tetR-type" evidence="6">
    <location>
        <begin position="10"/>
        <end position="70"/>
    </location>
</feature>
<organism evidence="7 8">
    <name type="scientific">Acidovorax lacteus</name>
    <dbReference type="NCBI Taxonomy" id="1924988"/>
    <lineage>
        <taxon>Bacteria</taxon>
        <taxon>Pseudomonadati</taxon>
        <taxon>Pseudomonadota</taxon>
        <taxon>Betaproteobacteria</taxon>
        <taxon>Burkholderiales</taxon>
        <taxon>Comamonadaceae</taxon>
        <taxon>Acidovorax</taxon>
    </lineage>
</organism>
<dbReference type="SUPFAM" id="SSF46689">
    <property type="entry name" value="Homeodomain-like"/>
    <property type="match status" value="1"/>
</dbReference>
<dbReference type="InterPro" id="IPR023772">
    <property type="entry name" value="DNA-bd_HTH_TetR-type_CS"/>
</dbReference>
<evidence type="ECO:0000256" key="4">
    <source>
        <dbReference type="ARBA" id="ARBA00023163"/>
    </source>
</evidence>
<gene>
    <name evidence="7" type="primary">nalD</name>
    <name evidence="7" type="ORF">GCM10023090_24600</name>
</gene>
<dbReference type="SUPFAM" id="SSF48498">
    <property type="entry name" value="Tetracyclin repressor-like, C-terminal domain"/>
    <property type="match status" value="1"/>
</dbReference>
<sequence length="216" mass="23705">MVRRTKEDANATRHSLLDAAETVFHERGVSRASLHEIALAAGATRGAIYWHFKDKSDLFNAMMDRVTLPLEQACGEFDNCAGLDPVQRLRGVMHVLLEQVATDAHTRRVFEIALFRVEYVSELVGVRDRHITASLAFTEAIARDFALAEQALGRPLPLPADAAATALHALFDGLIRNWLLTEGGFDLRAVGQGACDTFLRGLGLQWTDVPCPRGVG</sequence>
<dbReference type="PANTHER" id="PTHR30055">
    <property type="entry name" value="HTH-TYPE TRANSCRIPTIONAL REGULATOR RUTR"/>
    <property type="match status" value="1"/>
</dbReference>
<dbReference type="InterPro" id="IPR013572">
    <property type="entry name" value="Tscrpt_reg_MAATS_C"/>
</dbReference>
<dbReference type="PANTHER" id="PTHR30055:SF240">
    <property type="entry name" value="HTH-TYPE TRANSCRIPTIONAL REGULATOR ACRR"/>
    <property type="match status" value="1"/>
</dbReference>
<dbReference type="RefSeq" id="WP_345065518.1">
    <property type="nucleotide sequence ID" value="NZ_BAABEX010000028.1"/>
</dbReference>
<name>A0ABP8LFF4_9BURK</name>
<evidence type="ECO:0000256" key="3">
    <source>
        <dbReference type="ARBA" id="ARBA00023125"/>
    </source>
</evidence>
<feature type="DNA-binding region" description="H-T-H motif" evidence="5">
    <location>
        <begin position="33"/>
        <end position="52"/>
    </location>
</feature>
<protein>
    <submittedName>
        <fullName evidence="7">Efflux system transcriptional repressor NalD</fullName>
    </submittedName>
</protein>
<evidence type="ECO:0000256" key="5">
    <source>
        <dbReference type="PROSITE-ProRule" id="PRU00335"/>
    </source>
</evidence>
<evidence type="ECO:0000256" key="2">
    <source>
        <dbReference type="ARBA" id="ARBA00023015"/>
    </source>
</evidence>
<dbReference type="InterPro" id="IPR050109">
    <property type="entry name" value="HTH-type_TetR-like_transc_reg"/>
</dbReference>
<evidence type="ECO:0000256" key="1">
    <source>
        <dbReference type="ARBA" id="ARBA00022491"/>
    </source>
</evidence>
<dbReference type="Pfam" id="PF00440">
    <property type="entry name" value="TetR_N"/>
    <property type="match status" value="1"/>
</dbReference>
<reference evidence="8" key="1">
    <citation type="journal article" date="2019" name="Int. J. Syst. Evol. Microbiol.">
        <title>The Global Catalogue of Microorganisms (GCM) 10K type strain sequencing project: providing services to taxonomists for standard genome sequencing and annotation.</title>
        <authorList>
            <consortium name="The Broad Institute Genomics Platform"/>
            <consortium name="The Broad Institute Genome Sequencing Center for Infectious Disease"/>
            <person name="Wu L."/>
            <person name="Ma J."/>
        </authorList>
    </citation>
    <scope>NUCLEOTIDE SEQUENCE [LARGE SCALE GENOMIC DNA]</scope>
    <source>
        <strain evidence="8">JCM 31890</strain>
    </source>
</reference>
<dbReference type="Pfam" id="PF08361">
    <property type="entry name" value="TetR_C_2"/>
    <property type="match status" value="1"/>
</dbReference>